<dbReference type="Gene3D" id="1.10.555.10">
    <property type="entry name" value="Rho GTPase activation protein"/>
    <property type="match status" value="1"/>
</dbReference>
<evidence type="ECO:0000259" key="10">
    <source>
        <dbReference type="PROSITE" id="PS51741"/>
    </source>
</evidence>
<dbReference type="InterPro" id="IPR051025">
    <property type="entry name" value="RhoGAP"/>
</dbReference>
<proteinExistence type="predicted"/>
<dbReference type="InterPro" id="IPR000198">
    <property type="entry name" value="RhoGAP_dom"/>
</dbReference>
<dbReference type="Gene3D" id="1.20.1270.60">
    <property type="entry name" value="Arfaptin homology (AH) domain/BAR domain"/>
    <property type="match status" value="1"/>
</dbReference>
<name>A0AA39GZH9_9BILA</name>
<feature type="compositionally biased region" description="Low complexity" evidence="7">
    <location>
        <begin position="839"/>
        <end position="850"/>
    </location>
</feature>
<dbReference type="CDD" id="cd00159">
    <property type="entry name" value="RhoGAP"/>
    <property type="match status" value="1"/>
</dbReference>
<dbReference type="SMART" id="SM00324">
    <property type="entry name" value="RhoGAP"/>
    <property type="match status" value="1"/>
</dbReference>
<dbReference type="InterPro" id="IPR002219">
    <property type="entry name" value="PKC_DAG/PE"/>
</dbReference>
<protein>
    <recommendedName>
        <fullName evidence="13">Rho-GAP domain-containing protein</fullName>
    </recommendedName>
</protein>
<accession>A0AA39GZH9</accession>
<feature type="compositionally biased region" description="Basic and acidic residues" evidence="7">
    <location>
        <begin position="287"/>
        <end position="309"/>
    </location>
</feature>
<evidence type="ECO:0000259" key="9">
    <source>
        <dbReference type="PROSITE" id="PS50238"/>
    </source>
</evidence>
<dbReference type="SUPFAM" id="SSF48350">
    <property type="entry name" value="GTPase activation domain, GAP"/>
    <property type="match status" value="1"/>
</dbReference>
<keyword evidence="3" id="KW-0863">Zinc-finger</keyword>
<evidence type="ECO:0000313" key="11">
    <source>
        <dbReference type="EMBL" id="KAK0395409.1"/>
    </source>
</evidence>
<dbReference type="InterPro" id="IPR027267">
    <property type="entry name" value="AH/BAR_dom_sf"/>
</dbReference>
<dbReference type="GO" id="GO:0005096">
    <property type="term" value="F:GTPase activator activity"/>
    <property type="evidence" value="ECO:0007669"/>
    <property type="project" value="UniProtKB-KW"/>
</dbReference>
<dbReference type="PROSITE" id="PS51741">
    <property type="entry name" value="F_BAR"/>
    <property type="match status" value="1"/>
</dbReference>
<dbReference type="PANTHER" id="PTHR15228:SF25">
    <property type="entry name" value="F-BAR DOMAIN-CONTAINING PROTEIN"/>
    <property type="match status" value="1"/>
</dbReference>
<dbReference type="InterPro" id="IPR001060">
    <property type="entry name" value="FCH_dom"/>
</dbReference>
<sequence>MMAEDEHSSPSIKPMTRFDIIWHETYHSNCDCNCPINDENDETTKSTSNRYTTATLGRKLNKQTSHVPRTSTNGTVHHRPPLTRRHSTFQPRTSLHCDSGDTAVPLSHHTDIDAEQMDLKLVSHDDGINLAFERTKAWSKYCKDILHYVKTRIQMESEYAKKIQGLAEQSKLQMTENYVPLKEIYQKCFEADCSFSQDTFTTMKYLNERYIVPLEKRRVEHENCRRQLKNEWNKVTKQLEDCRVELKKSKANLVSREVGYKKARDQTVRLETVQLPASGSDMVRRKKEVEKRRRAEGDASTKKKEAEDNVRQLDAEMKRCREEVENSKVRIIAQLRELVYQCDQTTKACSDHYFQALANLWVRVPGKYQELSHETRTYTPGSEYMSFLQNLPGRSISSAGLLRNEKCMSDDEGQGDGLNKCPAGSQRIRRNAINPDHQEMLPEPSSVRRPKKITSRLREQAGVAPTVYSEAAKSHTLQRIRQPTKCQQCDALSIWSTYQCRVCHQAFHKSCLARLKLSCGSTSKVLTDCARRMSIFGVPLKGHLDDQNRTVPLILEKCIDELQNRGMRVKGLYRTCGVKSKVEQICEHFEKSSRDADVDLSDIHPMNIASVVKLYLRKLPDPLMTFDLYPDWIKFAKRISANELNASLASEMKELTSRLPKQNFDTLKFLVLHLARVAWFEVDNLMTASNLAAVISPSLMWCHKTTTSSNAYLEDAPLLTRTVEFIIKNAYDIFATERISDFRSFFEKYPENEQPEAVDAETEAHIEEEAEIELGEDEDDDDYDLEEDEEQICPPQTLARRISAQPPTPDLLKNTRGTAENTTSFDLEYGCPSQYSVASSNCTESSGSTSAHMHPQLEKRRSYTTSILVSPQADRRIPSMTHKQRSVDEATYTGAAVQSGDVTVEIGKGQYYLASSDRRDRMRAPNHTGSSKNSTHDDSERVCVQSVGLLFSATDNDVSYV</sequence>
<gene>
    <name evidence="11" type="ORF">QR680_001267</name>
</gene>
<feature type="region of interest" description="Disordered" evidence="7">
    <location>
        <begin position="836"/>
        <end position="859"/>
    </location>
</feature>
<feature type="domain" description="F-BAR" evidence="10">
    <location>
        <begin position="115"/>
        <end position="383"/>
    </location>
</feature>
<dbReference type="PROSITE" id="PS50081">
    <property type="entry name" value="ZF_DAG_PE_2"/>
    <property type="match status" value="1"/>
</dbReference>
<evidence type="ECO:0000256" key="6">
    <source>
        <dbReference type="PROSITE-ProRule" id="PRU01077"/>
    </source>
</evidence>
<evidence type="ECO:0000259" key="8">
    <source>
        <dbReference type="PROSITE" id="PS50081"/>
    </source>
</evidence>
<evidence type="ECO:0000256" key="3">
    <source>
        <dbReference type="ARBA" id="ARBA00022771"/>
    </source>
</evidence>
<feature type="region of interest" description="Disordered" evidence="7">
    <location>
        <begin position="281"/>
        <end position="309"/>
    </location>
</feature>
<evidence type="ECO:0000256" key="7">
    <source>
        <dbReference type="SAM" id="MobiDB-lite"/>
    </source>
</evidence>
<comment type="caution">
    <text evidence="11">The sequence shown here is derived from an EMBL/GenBank/DDBJ whole genome shotgun (WGS) entry which is preliminary data.</text>
</comment>
<feature type="domain" description="Rho-GAP" evidence="9">
    <location>
        <begin position="538"/>
        <end position="734"/>
    </location>
</feature>
<dbReference type="InterPro" id="IPR008936">
    <property type="entry name" value="Rho_GTPase_activation_prot"/>
</dbReference>
<dbReference type="InterPro" id="IPR046349">
    <property type="entry name" value="C1-like_sf"/>
</dbReference>
<dbReference type="Pfam" id="PF00620">
    <property type="entry name" value="RhoGAP"/>
    <property type="match status" value="1"/>
</dbReference>
<dbReference type="InterPro" id="IPR054713">
    <property type="entry name" value="GMIP/FCHO2-like_FCH"/>
</dbReference>
<keyword evidence="1" id="KW-0343">GTPase activation</keyword>
<dbReference type="SUPFAM" id="SSF103657">
    <property type="entry name" value="BAR/IMD domain-like"/>
    <property type="match status" value="1"/>
</dbReference>
<reference evidence="11" key="1">
    <citation type="submission" date="2023-06" db="EMBL/GenBank/DDBJ databases">
        <title>Genomic analysis of the entomopathogenic nematode Steinernema hermaphroditum.</title>
        <authorList>
            <person name="Schwarz E.M."/>
            <person name="Heppert J.K."/>
            <person name="Baniya A."/>
            <person name="Schwartz H.T."/>
            <person name="Tan C.-H."/>
            <person name="Antoshechkin I."/>
            <person name="Sternberg P.W."/>
            <person name="Goodrich-Blair H."/>
            <person name="Dillman A.R."/>
        </authorList>
    </citation>
    <scope>NUCLEOTIDE SEQUENCE</scope>
    <source>
        <strain evidence="11">PS9179</strain>
        <tissue evidence="11">Whole animal</tissue>
    </source>
</reference>
<evidence type="ECO:0000256" key="2">
    <source>
        <dbReference type="ARBA" id="ARBA00022723"/>
    </source>
</evidence>
<keyword evidence="4" id="KW-0862">Zinc</keyword>
<feature type="region of interest" description="Disordered" evidence="7">
    <location>
        <begin position="60"/>
        <end position="84"/>
    </location>
</feature>
<dbReference type="Pfam" id="PF22699">
    <property type="entry name" value="GMIP-like_FCH"/>
    <property type="match status" value="1"/>
</dbReference>
<evidence type="ECO:0000313" key="12">
    <source>
        <dbReference type="Proteomes" id="UP001175271"/>
    </source>
</evidence>
<dbReference type="SMART" id="SM00055">
    <property type="entry name" value="FCH"/>
    <property type="match status" value="1"/>
</dbReference>
<dbReference type="Proteomes" id="UP001175271">
    <property type="component" value="Unassembled WGS sequence"/>
</dbReference>
<evidence type="ECO:0000256" key="4">
    <source>
        <dbReference type="ARBA" id="ARBA00022833"/>
    </source>
</evidence>
<dbReference type="Gene3D" id="3.30.60.20">
    <property type="match status" value="1"/>
</dbReference>
<dbReference type="GO" id="GO:0051056">
    <property type="term" value="P:regulation of small GTPase mediated signal transduction"/>
    <property type="evidence" value="ECO:0007669"/>
    <property type="project" value="UniProtKB-ARBA"/>
</dbReference>
<evidence type="ECO:0008006" key="13">
    <source>
        <dbReference type="Google" id="ProtNLM"/>
    </source>
</evidence>
<dbReference type="EMBL" id="JAUCMV010000005">
    <property type="protein sequence ID" value="KAK0395409.1"/>
    <property type="molecule type" value="Genomic_DNA"/>
</dbReference>
<dbReference type="AlphaFoldDB" id="A0AA39GZH9"/>
<keyword evidence="2" id="KW-0479">Metal-binding</keyword>
<dbReference type="GO" id="GO:0007165">
    <property type="term" value="P:signal transduction"/>
    <property type="evidence" value="ECO:0007669"/>
    <property type="project" value="InterPro"/>
</dbReference>
<dbReference type="SMART" id="SM00109">
    <property type="entry name" value="C1"/>
    <property type="match status" value="1"/>
</dbReference>
<feature type="domain" description="Phorbol-ester/DAG-type" evidence="8">
    <location>
        <begin position="474"/>
        <end position="519"/>
    </location>
</feature>
<feature type="region of interest" description="Disordered" evidence="7">
    <location>
        <begin position="916"/>
        <end position="940"/>
    </location>
</feature>
<evidence type="ECO:0000256" key="1">
    <source>
        <dbReference type="ARBA" id="ARBA00022468"/>
    </source>
</evidence>
<keyword evidence="12" id="KW-1185">Reference proteome</keyword>
<keyword evidence="5 6" id="KW-0175">Coiled coil</keyword>
<dbReference type="PROSITE" id="PS50238">
    <property type="entry name" value="RHOGAP"/>
    <property type="match status" value="1"/>
</dbReference>
<evidence type="ECO:0000256" key="5">
    <source>
        <dbReference type="ARBA" id="ARBA00023054"/>
    </source>
</evidence>
<dbReference type="InterPro" id="IPR031160">
    <property type="entry name" value="F_BAR_dom"/>
</dbReference>
<dbReference type="SUPFAM" id="SSF57889">
    <property type="entry name" value="Cysteine-rich domain"/>
    <property type="match status" value="1"/>
</dbReference>
<organism evidence="11 12">
    <name type="scientific">Steinernema hermaphroditum</name>
    <dbReference type="NCBI Taxonomy" id="289476"/>
    <lineage>
        <taxon>Eukaryota</taxon>
        <taxon>Metazoa</taxon>
        <taxon>Ecdysozoa</taxon>
        <taxon>Nematoda</taxon>
        <taxon>Chromadorea</taxon>
        <taxon>Rhabditida</taxon>
        <taxon>Tylenchina</taxon>
        <taxon>Panagrolaimomorpha</taxon>
        <taxon>Strongyloidoidea</taxon>
        <taxon>Steinernematidae</taxon>
        <taxon>Steinernema</taxon>
    </lineage>
</organism>
<dbReference type="PANTHER" id="PTHR15228">
    <property type="entry name" value="SPERMATHECAL PHYSIOLOGY VARIANT"/>
    <property type="match status" value="1"/>
</dbReference>
<feature type="compositionally biased region" description="Polar residues" evidence="7">
    <location>
        <begin position="62"/>
        <end position="75"/>
    </location>
</feature>
<dbReference type="GO" id="GO:0008270">
    <property type="term" value="F:zinc ion binding"/>
    <property type="evidence" value="ECO:0007669"/>
    <property type="project" value="UniProtKB-KW"/>
</dbReference>